<organism evidence="4 5">
    <name type="scientific">Triparma strigata</name>
    <dbReference type="NCBI Taxonomy" id="1606541"/>
    <lineage>
        <taxon>Eukaryota</taxon>
        <taxon>Sar</taxon>
        <taxon>Stramenopiles</taxon>
        <taxon>Ochrophyta</taxon>
        <taxon>Bolidophyceae</taxon>
        <taxon>Parmales</taxon>
        <taxon>Triparmaceae</taxon>
        <taxon>Triparma</taxon>
    </lineage>
</organism>
<comment type="caution">
    <text evidence="4">The sequence shown here is derived from an EMBL/GenBank/DDBJ whole genome shotgun (WGS) entry which is preliminary data.</text>
</comment>
<dbReference type="InterPro" id="IPR032675">
    <property type="entry name" value="LRR_dom_sf"/>
</dbReference>
<sequence length="808" mass="88826">MATTVASPPSVPTPPPAGEKKSHGSGSGKKKLTAPKPKQLTEEYLRKILELDDLSTIEDVEILFSTVTDLNGGGLGKCKSLRSLALIDTALLDISPNTLMPVSHTLERLNLSQQGITRMTNVLNLPVLRELYLQENAITRIEGLDGCPRLQRLWLYGNKITRIDGLQPAGELRELWLQQNKITRVGGLEGLVHLENLGLAGNKISDYKDLQRLSLLPGLKRVSFEDIHFGCCPLTRLDGYRNFALCYLKQVTHLDGLEVTSGDRAAAEDAYMESILKFNNKIEEVTREGRREAQAIEARRARTKSHGHALKEEMIQAFDMLEKLVKEGLSNLHTEHNRQIRVRKQNQIALESSLMNIATSFSSEVERQLEEEKRREETEDAAFALLEARTVAERDQALLMSALQFRSGGGGGEGGGHKIASQFIGEHLPDFQFLLNNFQGGQETGSDAGAGDKLALLRCYRVYCEAVATDFVEQYNELCMEEGGKEVKILTMYMCCGIEDAKKIFSGTHEEDFVLFSDPLVASQVGSFENGIVGVVNGEGEGGVDEDAAENGINNTMAGIVSKPLRKVIGDEGGNDVAKVRVGEIAAYYMIQCRVAVSLFSTVALGGQPKKSDLKGLKAQIPKSAQALKVTYPLVGRGEEEEEEGGKSQGVMYCLKKSRGAHILPEYHMLVAGSQLKQEVRRVENMLEKMNENSLFTGVLGGEGGGGGGDGGELGGGEILRSLEARINEECRRYQEALWEEVDPDTADKLRHADADVKNRENMVSKAREHIENERETQENILKEFRAGLTGGMGGGGGRDRERNHWGR</sequence>
<dbReference type="PROSITE" id="PS51450">
    <property type="entry name" value="LRR"/>
    <property type="match status" value="4"/>
</dbReference>
<dbReference type="PANTHER" id="PTHR45973">
    <property type="entry name" value="PROTEIN PHOSPHATASE 1 REGULATORY SUBUNIT SDS22-RELATED"/>
    <property type="match status" value="1"/>
</dbReference>
<name>A0A9W7EIS1_9STRA</name>
<accession>A0A9W7EIS1</accession>
<keyword evidence="2" id="KW-0677">Repeat</keyword>
<feature type="region of interest" description="Disordered" evidence="3">
    <location>
        <begin position="1"/>
        <end position="37"/>
    </location>
</feature>
<dbReference type="Pfam" id="PF12799">
    <property type="entry name" value="LRR_4"/>
    <property type="match status" value="2"/>
</dbReference>
<evidence type="ECO:0000256" key="3">
    <source>
        <dbReference type="SAM" id="MobiDB-lite"/>
    </source>
</evidence>
<dbReference type="SMART" id="SM00365">
    <property type="entry name" value="LRR_SD22"/>
    <property type="match status" value="4"/>
</dbReference>
<dbReference type="Gene3D" id="3.80.10.10">
    <property type="entry name" value="Ribonuclease Inhibitor"/>
    <property type="match status" value="2"/>
</dbReference>
<dbReference type="PANTHER" id="PTHR45973:SF35">
    <property type="entry name" value="LEUCINE-RICH REPEAT-CONTAINING PROTEIN 43"/>
    <property type="match status" value="1"/>
</dbReference>
<feature type="compositionally biased region" description="Basic and acidic residues" evidence="3">
    <location>
        <begin position="798"/>
        <end position="808"/>
    </location>
</feature>
<dbReference type="InterPro" id="IPR050576">
    <property type="entry name" value="Cilia_flagella_integrity"/>
</dbReference>
<dbReference type="EMBL" id="BRXY01000220">
    <property type="protein sequence ID" value="GMH78388.1"/>
    <property type="molecule type" value="Genomic_DNA"/>
</dbReference>
<dbReference type="InterPro" id="IPR025875">
    <property type="entry name" value="Leu-rich_rpt_4"/>
</dbReference>
<evidence type="ECO:0000313" key="5">
    <source>
        <dbReference type="Proteomes" id="UP001165085"/>
    </source>
</evidence>
<gene>
    <name evidence="4" type="ORF">TrST_g3561</name>
</gene>
<dbReference type="SUPFAM" id="SSF52075">
    <property type="entry name" value="Outer arm dynein light chain 1"/>
    <property type="match status" value="1"/>
</dbReference>
<keyword evidence="5" id="KW-1185">Reference proteome</keyword>
<evidence type="ECO:0000256" key="2">
    <source>
        <dbReference type="ARBA" id="ARBA00022737"/>
    </source>
</evidence>
<dbReference type="InterPro" id="IPR001611">
    <property type="entry name" value="Leu-rich_rpt"/>
</dbReference>
<dbReference type="Proteomes" id="UP001165085">
    <property type="component" value="Unassembled WGS sequence"/>
</dbReference>
<feature type="region of interest" description="Disordered" evidence="3">
    <location>
        <begin position="786"/>
        <end position="808"/>
    </location>
</feature>
<dbReference type="OrthoDB" id="7451790at2759"/>
<keyword evidence="1" id="KW-0433">Leucine-rich repeat</keyword>
<protein>
    <submittedName>
        <fullName evidence="4">Uncharacterized protein</fullName>
    </submittedName>
</protein>
<evidence type="ECO:0000256" key="1">
    <source>
        <dbReference type="ARBA" id="ARBA00022614"/>
    </source>
</evidence>
<reference evidence="5" key="1">
    <citation type="journal article" date="2023" name="Commun. Biol.">
        <title>Genome analysis of Parmales, the sister group of diatoms, reveals the evolutionary specialization of diatoms from phago-mixotrophs to photoautotrophs.</title>
        <authorList>
            <person name="Ban H."/>
            <person name="Sato S."/>
            <person name="Yoshikawa S."/>
            <person name="Yamada K."/>
            <person name="Nakamura Y."/>
            <person name="Ichinomiya M."/>
            <person name="Sato N."/>
            <person name="Blanc-Mathieu R."/>
            <person name="Endo H."/>
            <person name="Kuwata A."/>
            <person name="Ogata H."/>
        </authorList>
    </citation>
    <scope>NUCLEOTIDE SEQUENCE [LARGE SCALE GENOMIC DNA]</scope>
    <source>
        <strain evidence="5">NIES 3701</strain>
    </source>
</reference>
<dbReference type="AlphaFoldDB" id="A0A9W7EIS1"/>
<evidence type="ECO:0000313" key="4">
    <source>
        <dbReference type="EMBL" id="GMH78388.1"/>
    </source>
</evidence>
<proteinExistence type="predicted"/>